<evidence type="ECO:0000256" key="2">
    <source>
        <dbReference type="SAM" id="MobiDB-lite"/>
    </source>
</evidence>
<gene>
    <name evidence="3" type="ORF">LY79DRAFT_574160</name>
</gene>
<name>A0AAD8PIA2_9PEZI</name>
<dbReference type="EMBL" id="JAHLJV010000289">
    <property type="protein sequence ID" value="KAK1561495.1"/>
    <property type="molecule type" value="Genomic_DNA"/>
</dbReference>
<dbReference type="SUPFAM" id="SSF48403">
    <property type="entry name" value="Ankyrin repeat"/>
    <property type="match status" value="1"/>
</dbReference>
<organism evidence="3 4">
    <name type="scientific">Colletotrichum navitas</name>
    <dbReference type="NCBI Taxonomy" id="681940"/>
    <lineage>
        <taxon>Eukaryota</taxon>
        <taxon>Fungi</taxon>
        <taxon>Dikarya</taxon>
        <taxon>Ascomycota</taxon>
        <taxon>Pezizomycotina</taxon>
        <taxon>Sordariomycetes</taxon>
        <taxon>Hypocreomycetidae</taxon>
        <taxon>Glomerellales</taxon>
        <taxon>Glomerellaceae</taxon>
        <taxon>Colletotrichum</taxon>
        <taxon>Colletotrichum graminicola species complex</taxon>
    </lineage>
</organism>
<feature type="compositionally biased region" description="Polar residues" evidence="2">
    <location>
        <begin position="16"/>
        <end position="26"/>
    </location>
</feature>
<dbReference type="InterPro" id="IPR002110">
    <property type="entry name" value="Ankyrin_rpt"/>
</dbReference>
<dbReference type="PROSITE" id="PS50088">
    <property type="entry name" value="ANK_REPEAT"/>
    <property type="match status" value="1"/>
</dbReference>
<proteinExistence type="predicted"/>
<dbReference type="Proteomes" id="UP001230504">
    <property type="component" value="Unassembled WGS sequence"/>
</dbReference>
<accession>A0AAD8PIA2</accession>
<feature type="repeat" description="ANK" evidence="1">
    <location>
        <begin position="124"/>
        <end position="156"/>
    </location>
</feature>
<comment type="caution">
    <text evidence="3">The sequence shown here is derived from an EMBL/GenBank/DDBJ whole genome shotgun (WGS) entry which is preliminary data.</text>
</comment>
<dbReference type="RefSeq" id="XP_060406683.1">
    <property type="nucleotide sequence ID" value="XM_060559561.1"/>
</dbReference>
<evidence type="ECO:0000256" key="1">
    <source>
        <dbReference type="PROSITE-ProRule" id="PRU00023"/>
    </source>
</evidence>
<evidence type="ECO:0000313" key="4">
    <source>
        <dbReference type="Proteomes" id="UP001230504"/>
    </source>
</evidence>
<keyword evidence="1" id="KW-0040">ANK repeat</keyword>
<feature type="region of interest" description="Disordered" evidence="2">
    <location>
        <begin position="16"/>
        <end position="36"/>
    </location>
</feature>
<sequence length="179" mass="19944">MDRTVVKTFFISQQGAYPDNNATPKDTTADDLSVSPESECATPMEMAITDSIAVSEKWFDDEIRTSDSSVYKRSVKLTARTRISGEPIKAMENRPRFAAKAGGLKAVEKLLRRGAMNIDFRSKAGMSALYLATYRCHSEVLRFPLDKGAMLDTVSSKMDFRLAGRNVSILDPHRSTWLP</sequence>
<evidence type="ECO:0008006" key="5">
    <source>
        <dbReference type="Google" id="ProtNLM"/>
    </source>
</evidence>
<dbReference type="AlphaFoldDB" id="A0AAD8PIA2"/>
<dbReference type="GeneID" id="85443801"/>
<protein>
    <recommendedName>
        <fullName evidence="5">Ankyrin repeat protein</fullName>
    </recommendedName>
</protein>
<reference evidence="3" key="1">
    <citation type="submission" date="2021-06" db="EMBL/GenBank/DDBJ databases">
        <title>Comparative genomics, transcriptomics and evolutionary studies reveal genomic signatures of adaptation to plant cell wall in hemibiotrophic fungi.</title>
        <authorList>
            <consortium name="DOE Joint Genome Institute"/>
            <person name="Baroncelli R."/>
            <person name="Diaz J.F."/>
            <person name="Benocci T."/>
            <person name="Peng M."/>
            <person name="Battaglia E."/>
            <person name="Haridas S."/>
            <person name="Andreopoulos W."/>
            <person name="Labutti K."/>
            <person name="Pangilinan J."/>
            <person name="Floch G.L."/>
            <person name="Makela M.R."/>
            <person name="Henrissat B."/>
            <person name="Grigoriev I.V."/>
            <person name="Crouch J.A."/>
            <person name="De Vries R.P."/>
            <person name="Sukno S.A."/>
            <person name="Thon M.R."/>
        </authorList>
    </citation>
    <scope>NUCLEOTIDE SEQUENCE</scope>
    <source>
        <strain evidence="3">CBS 125086</strain>
    </source>
</reference>
<dbReference type="InterPro" id="IPR036770">
    <property type="entry name" value="Ankyrin_rpt-contain_sf"/>
</dbReference>
<dbReference type="Gene3D" id="1.25.40.20">
    <property type="entry name" value="Ankyrin repeat-containing domain"/>
    <property type="match status" value="1"/>
</dbReference>
<evidence type="ECO:0000313" key="3">
    <source>
        <dbReference type="EMBL" id="KAK1561495.1"/>
    </source>
</evidence>
<keyword evidence="4" id="KW-1185">Reference proteome</keyword>